<evidence type="ECO:0000256" key="2">
    <source>
        <dbReference type="ARBA" id="ARBA00007401"/>
    </source>
</evidence>
<dbReference type="Gene3D" id="2.60.120.260">
    <property type="entry name" value="Galactose-binding domain-like"/>
    <property type="match status" value="1"/>
</dbReference>
<keyword evidence="6" id="KW-0326">Glycosidase</keyword>
<comment type="similarity">
    <text evidence="2">Belongs to the glycosyl hydrolase 2 family.</text>
</comment>
<dbReference type="InterPro" id="IPR006102">
    <property type="entry name" value="Ig-like_GH2"/>
</dbReference>
<evidence type="ECO:0000313" key="11">
    <source>
        <dbReference type="Proteomes" id="UP001589818"/>
    </source>
</evidence>
<evidence type="ECO:0000256" key="4">
    <source>
        <dbReference type="ARBA" id="ARBA00022729"/>
    </source>
</evidence>
<dbReference type="Pfam" id="PF22666">
    <property type="entry name" value="Glyco_hydro_2_N2"/>
    <property type="match status" value="1"/>
</dbReference>
<dbReference type="EC" id="3.2.1.25" evidence="3"/>
<dbReference type="SUPFAM" id="SSF49785">
    <property type="entry name" value="Galactose-binding domain-like"/>
    <property type="match status" value="1"/>
</dbReference>
<dbReference type="InterPro" id="IPR054593">
    <property type="entry name" value="Beta-mannosidase-like_N2"/>
</dbReference>
<dbReference type="SUPFAM" id="SSF51445">
    <property type="entry name" value="(Trans)glycosidases"/>
    <property type="match status" value="1"/>
</dbReference>
<dbReference type="InterPro" id="IPR006103">
    <property type="entry name" value="Glyco_hydro_2_cat"/>
</dbReference>
<proteinExistence type="inferred from homology"/>
<dbReference type="InterPro" id="IPR017853">
    <property type="entry name" value="GH"/>
</dbReference>
<reference evidence="10 11" key="1">
    <citation type="submission" date="2024-09" db="EMBL/GenBank/DDBJ databases">
        <authorList>
            <person name="Sun Q."/>
            <person name="Mori K."/>
        </authorList>
    </citation>
    <scope>NUCLEOTIDE SEQUENCE [LARGE SCALE GENOMIC DNA]</scope>
    <source>
        <strain evidence="10 11">CCM 4839</strain>
    </source>
</reference>
<feature type="domain" description="Glycoside hydrolase family 2 catalytic" evidence="8">
    <location>
        <begin position="327"/>
        <end position="441"/>
    </location>
</feature>
<comment type="catalytic activity">
    <reaction evidence="1">
        <text>Hydrolysis of terminal, non-reducing beta-D-mannose residues in beta-D-mannosides.</text>
        <dbReference type="EC" id="3.2.1.25"/>
    </reaction>
</comment>
<gene>
    <name evidence="10" type="ORF">ACFFJ8_06750</name>
</gene>
<dbReference type="Proteomes" id="UP001589818">
    <property type="component" value="Unassembled WGS sequence"/>
</dbReference>
<dbReference type="Gene3D" id="2.60.40.10">
    <property type="entry name" value="Immunoglobulins"/>
    <property type="match status" value="1"/>
</dbReference>
<dbReference type="SUPFAM" id="SSF49303">
    <property type="entry name" value="beta-Galactosidase/glucuronidase domain"/>
    <property type="match status" value="1"/>
</dbReference>
<evidence type="ECO:0000256" key="3">
    <source>
        <dbReference type="ARBA" id="ARBA00012754"/>
    </source>
</evidence>
<dbReference type="EMBL" id="JBHLVF010000010">
    <property type="protein sequence ID" value="MFC0391072.1"/>
    <property type="molecule type" value="Genomic_DNA"/>
</dbReference>
<feature type="domain" description="Glycoside hydrolase family 2 immunoglobulin-like beta-sandwich" evidence="7">
    <location>
        <begin position="240"/>
        <end position="307"/>
    </location>
</feature>
<evidence type="ECO:0000259" key="9">
    <source>
        <dbReference type="Pfam" id="PF22666"/>
    </source>
</evidence>
<dbReference type="PANTHER" id="PTHR43730">
    <property type="entry name" value="BETA-MANNOSIDASE"/>
    <property type="match status" value="1"/>
</dbReference>
<evidence type="ECO:0000259" key="7">
    <source>
        <dbReference type="Pfam" id="PF00703"/>
    </source>
</evidence>
<dbReference type="InterPro" id="IPR013783">
    <property type="entry name" value="Ig-like_fold"/>
</dbReference>
<evidence type="ECO:0000259" key="8">
    <source>
        <dbReference type="Pfam" id="PF02836"/>
    </source>
</evidence>
<accession>A0ABV6J695</accession>
<dbReference type="GO" id="GO:0016787">
    <property type="term" value="F:hydrolase activity"/>
    <property type="evidence" value="ECO:0007669"/>
    <property type="project" value="UniProtKB-KW"/>
</dbReference>
<sequence length="773" mass="89785">MTRTIDLDGQWTLYYFPQGEHQISEPAQLQTFSMQPIAGQVPGNVELDLVEAGLLPDPYVGDNIYELQQYETYEWWYERELQVDVPIGSRRIELIFHGVDCMAAYWLDNELIGHSDNMLIEHRFDVSGRIKQGQKHKLTIRIRSAVIEAMSKRYDPSSRAMQTNYEQLWIRKAPHMYGWDIMPRAVSAGLWRSVELVVHEANEIDDLYFTTVEATERHAVVQLFYQMRAEPRRLRNLQLKITAVCGSSRYEQTYPLRFTYGHLRFAIPNPSLWWPRGYGEAALYEVTTELLSGEEVLDTRVDHIGIRTVELIRTDISTIEHPGQFMFKVNGVPILIKGSNWVPLDMFHSKDADRVAEAIDLAVDLNCNMLRCWGGSVYEDHDFFDLCDRNGILVWQDFAMACAMYPQDPAFQEALRKEAEVIVRKLRNHPSLAIWCGDNECDDSFVYTGLDPNDNVLTRKVLPDVLFQHDPYRPYVPSSPYISPEAYRLKNEDAYPERHLWGARDYFKSSFYSMARSHFAGEMGYHGCTSLSSIRKYIEEEHVWPWKDNEQWVTHATAPVRGPDSAFRYRVQLMADQINELFGQYPERIEDFIIASQISQAEAKKYFIERVRMRKWHTTGVLWWNLIDGWPQFSDAVVDYYYSKKLAYHYIKRAQQPICIMVDEPDSWHIRVKVGNDSNQAANGTFRVWDADSSETLLEGPFEIEANGLGDLGAIRAPRSQQRLLLIRWEIDGIEYGNHYLQGTPGFSYEQYKSWLEKIALLPQGFQADEVGV</sequence>
<evidence type="ECO:0000256" key="6">
    <source>
        <dbReference type="ARBA" id="ARBA00023295"/>
    </source>
</evidence>
<dbReference type="PANTHER" id="PTHR43730:SF1">
    <property type="entry name" value="BETA-MANNOSIDASE"/>
    <property type="match status" value="1"/>
</dbReference>
<organism evidence="10 11">
    <name type="scientific">Paenibacillus mendelii</name>
    <dbReference type="NCBI Taxonomy" id="206163"/>
    <lineage>
        <taxon>Bacteria</taxon>
        <taxon>Bacillati</taxon>
        <taxon>Bacillota</taxon>
        <taxon>Bacilli</taxon>
        <taxon>Bacillales</taxon>
        <taxon>Paenibacillaceae</taxon>
        <taxon>Paenibacillus</taxon>
    </lineage>
</organism>
<dbReference type="Pfam" id="PF02836">
    <property type="entry name" value="Glyco_hydro_2_C"/>
    <property type="match status" value="1"/>
</dbReference>
<dbReference type="Pfam" id="PF00703">
    <property type="entry name" value="Glyco_hydro_2"/>
    <property type="match status" value="1"/>
</dbReference>
<evidence type="ECO:0000256" key="5">
    <source>
        <dbReference type="ARBA" id="ARBA00022801"/>
    </source>
</evidence>
<protein>
    <recommendedName>
        <fullName evidence="3">beta-mannosidase</fullName>
        <ecNumber evidence="3">3.2.1.25</ecNumber>
    </recommendedName>
</protein>
<evidence type="ECO:0000313" key="10">
    <source>
        <dbReference type="EMBL" id="MFC0391072.1"/>
    </source>
</evidence>
<keyword evidence="5 10" id="KW-0378">Hydrolase</keyword>
<dbReference type="InterPro" id="IPR050887">
    <property type="entry name" value="Beta-mannosidase_GH2"/>
</dbReference>
<keyword evidence="11" id="KW-1185">Reference proteome</keyword>
<comment type="caution">
    <text evidence="10">The sequence shown here is derived from an EMBL/GenBank/DDBJ whole genome shotgun (WGS) entry which is preliminary data.</text>
</comment>
<name>A0ABV6J695_9BACL</name>
<keyword evidence="4" id="KW-0732">Signal</keyword>
<dbReference type="InterPro" id="IPR008979">
    <property type="entry name" value="Galactose-bd-like_sf"/>
</dbReference>
<dbReference type="Gene3D" id="3.20.20.80">
    <property type="entry name" value="Glycosidases"/>
    <property type="match status" value="1"/>
</dbReference>
<dbReference type="InterPro" id="IPR036156">
    <property type="entry name" value="Beta-gal/glucu_dom_sf"/>
</dbReference>
<dbReference type="RefSeq" id="WP_204818259.1">
    <property type="nucleotide sequence ID" value="NZ_JANHOF010000004.1"/>
</dbReference>
<evidence type="ECO:0000256" key="1">
    <source>
        <dbReference type="ARBA" id="ARBA00000829"/>
    </source>
</evidence>
<feature type="domain" description="Beta-mannosidase-like galactose-binding" evidence="9">
    <location>
        <begin position="37"/>
        <end position="192"/>
    </location>
</feature>